<comment type="cofactor">
    <cofactor evidence="1">
        <name>FAD</name>
        <dbReference type="ChEBI" id="CHEBI:57692"/>
    </cofactor>
</comment>
<reference evidence="5 6" key="1">
    <citation type="submission" date="2020-06" db="EMBL/GenBank/DDBJ databases">
        <title>Actinomadura xiongansis sp. nov., isolated from soil of Baiyangdian.</title>
        <authorList>
            <person name="Zhang X."/>
        </authorList>
    </citation>
    <scope>NUCLEOTIDE SEQUENCE [LARGE SCALE GENOMIC DNA]</scope>
    <source>
        <strain evidence="5 6">HBUM206468</strain>
    </source>
</reference>
<dbReference type="SUPFAM" id="SSF51905">
    <property type="entry name" value="FAD/NAD(P)-binding domain"/>
    <property type="match status" value="1"/>
</dbReference>
<gene>
    <name evidence="5" type="ORF">HKK74_04965</name>
</gene>
<dbReference type="Gene3D" id="3.50.50.60">
    <property type="entry name" value="FAD/NAD(P)-binding domain"/>
    <property type="match status" value="2"/>
</dbReference>
<dbReference type="PRINTS" id="PR00420">
    <property type="entry name" value="RNGMNOXGNASE"/>
</dbReference>
<evidence type="ECO:0000256" key="2">
    <source>
        <dbReference type="ARBA" id="ARBA00022630"/>
    </source>
</evidence>
<evidence type="ECO:0000256" key="3">
    <source>
        <dbReference type="ARBA" id="ARBA00022827"/>
    </source>
</evidence>
<dbReference type="EMBL" id="JABVEC010000002">
    <property type="protein sequence ID" value="MBC6464850.1"/>
    <property type="molecule type" value="Genomic_DNA"/>
</dbReference>
<keyword evidence="5" id="KW-0560">Oxidoreductase</keyword>
<evidence type="ECO:0000259" key="4">
    <source>
        <dbReference type="Pfam" id="PF01494"/>
    </source>
</evidence>
<proteinExistence type="predicted"/>
<dbReference type="GO" id="GO:0004497">
    <property type="term" value="F:monooxygenase activity"/>
    <property type="evidence" value="ECO:0007669"/>
    <property type="project" value="UniProtKB-KW"/>
</dbReference>
<evidence type="ECO:0000313" key="6">
    <source>
        <dbReference type="Proteomes" id="UP000805614"/>
    </source>
</evidence>
<protein>
    <submittedName>
        <fullName evidence="5">FAD-dependent monooxygenase</fullName>
    </submittedName>
</protein>
<dbReference type="PANTHER" id="PTHR43004:SF19">
    <property type="entry name" value="BINDING MONOOXYGENASE, PUTATIVE (JCVI)-RELATED"/>
    <property type="match status" value="1"/>
</dbReference>
<organism evidence="5 6">
    <name type="scientific">Actinomadura alba</name>
    <dbReference type="NCBI Taxonomy" id="406431"/>
    <lineage>
        <taxon>Bacteria</taxon>
        <taxon>Bacillati</taxon>
        <taxon>Actinomycetota</taxon>
        <taxon>Actinomycetes</taxon>
        <taxon>Streptosporangiales</taxon>
        <taxon>Thermomonosporaceae</taxon>
        <taxon>Actinomadura</taxon>
    </lineage>
</organism>
<accession>A0ABR7LJB8</accession>
<name>A0ABR7LJB8_9ACTN</name>
<dbReference type="Pfam" id="PF01494">
    <property type="entry name" value="FAD_binding_3"/>
    <property type="match status" value="1"/>
</dbReference>
<feature type="domain" description="FAD-binding" evidence="4">
    <location>
        <begin position="4"/>
        <end position="360"/>
    </location>
</feature>
<sequence length="521" mass="55400">MSNKVVIVGGGPNGLLMACELALAGVRPVVLELLPERAAAPKANGLVGRVVQALDYRGLYERFSQSARAPEPTPYFPFGALMLDMSGWAGNALYTMPISQQRMEELLEQRARELGATIRRGHEVTALGQDADGVTLDVRGPDGAYRLAAEFVVGADGGHSSVRKAVGIAFPGVTDDGFVTRSGQVVIHPPVAVPDTGELDVPGVGRLRPGSFTRTEHGCLGFGMFQPGVYRVGVYEWGRPPVEDRDHTPFEELSQAVNRVLGVEVPMSEPPAGPGPTQGMVRGGSNSRLAERYRQGRVFLVGDAAHVQSSVGAPGLNLGLQDVLNLAWKLAAVVKGWAPGGLLDTYDGERRPVAQRLIMHSRAQTALMSPGPNITALREVFAELLRDQGNVRHISDLVAGADTHYEMGQDGSAHPITGRWMPDLTLHGDEGPVRVAELMRPARPILLDLAGRTDLVAAAAGWADRVVTVTATAADRPVDSALIRPDGYVAWAAGPDEPGGADALRHALRTWFGVPSAPEAE</sequence>
<keyword evidence="3" id="KW-0274">FAD</keyword>
<dbReference type="RefSeq" id="WP_187241824.1">
    <property type="nucleotide sequence ID" value="NZ_BAAAOK010000008.1"/>
</dbReference>
<dbReference type="InterPro" id="IPR002938">
    <property type="entry name" value="FAD-bd"/>
</dbReference>
<dbReference type="Proteomes" id="UP000805614">
    <property type="component" value="Unassembled WGS sequence"/>
</dbReference>
<evidence type="ECO:0000313" key="5">
    <source>
        <dbReference type="EMBL" id="MBC6464850.1"/>
    </source>
</evidence>
<dbReference type="InterPro" id="IPR050641">
    <property type="entry name" value="RIFMO-like"/>
</dbReference>
<dbReference type="Gene3D" id="3.40.30.120">
    <property type="match status" value="1"/>
</dbReference>
<keyword evidence="6" id="KW-1185">Reference proteome</keyword>
<keyword evidence="5" id="KW-0503">Monooxygenase</keyword>
<dbReference type="InterPro" id="IPR036188">
    <property type="entry name" value="FAD/NAD-bd_sf"/>
</dbReference>
<evidence type="ECO:0000256" key="1">
    <source>
        <dbReference type="ARBA" id="ARBA00001974"/>
    </source>
</evidence>
<keyword evidence="2" id="KW-0285">Flavoprotein</keyword>
<dbReference type="Pfam" id="PF21274">
    <property type="entry name" value="Rng_hyd_C"/>
    <property type="match status" value="1"/>
</dbReference>
<dbReference type="PROSITE" id="PS51257">
    <property type="entry name" value="PROKAR_LIPOPROTEIN"/>
    <property type="match status" value="1"/>
</dbReference>
<dbReference type="Gene3D" id="3.30.70.2450">
    <property type="match status" value="1"/>
</dbReference>
<comment type="caution">
    <text evidence="5">The sequence shown here is derived from an EMBL/GenBank/DDBJ whole genome shotgun (WGS) entry which is preliminary data.</text>
</comment>
<dbReference type="PANTHER" id="PTHR43004">
    <property type="entry name" value="TRK SYSTEM POTASSIUM UPTAKE PROTEIN"/>
    <property type="match status" value="1"/>
</dbReference>